<reference evidence="1 2" key="1">
    <citation type="submission" date="2015-12" db="EMBL/GenBank/DDBJ databases">
        <title>Draft genome sequence of the thermoanaerobe Thermotalea metallivorans, an isolate from the runoff channel of the Great Artesian Basin, Australia.</title>
        <authorList>
            <person name="Patel B.K."/>
        </authorList>
    </citation>
    <scope>NUCLEOTIDE SEQUENCE [LARGE SCALE GENOMIC DNA]</scope>
    <source>
        <strain evidence="1 2">B2-1</strain>
    </source>
</reference>
<dbReference type="EMBL" id="LOEE01000016">
    <property type="protein sequence ID" value="KXG77384.1"/>
    <property type="molecule type" value="Genomic_DNA"/>
</dbReference>
<dbReference type="STRING" id="520762.AN619_05100"/>
<proteinExistence type="predicted"/>
<accession>A0A140LA09</accession>
<sequence length="113" mass="12732">MLLNNHNPNQSDGQYIVEITFQEWNFSGRIECTIKSEKRGIHVLTDAVIAVFNGNAKIINSTCDLRHDYESRLLSLILKNESNQELQVECGSAIGLGEIVVGFRLKEKNNTLI</sequence>
<evidence type="ECO:0000313" key="2">
    <source>
        <dbReference type="Proteomes" id="UP000070456"/>
    </source>
</evidence>
<comment type="caution">
    <text evidence="1">The sequence shown here is derived from an EMBL/GenBank/DDBJ whole genome shotgun (WGS) entry which is preliminary data.</text>
</comment>
<organism evidence="1 2">
    <name type="scientific">Thermotalea metallivorans</name>
    <dbReference type="NCBI Taxonomy" id="520762"/>
    <lineage>
        <taxon>Bacteria</taxon>
        <taxon>Bacillati</taxon>
        <taxon>Bacillota</taxon>
        <taxon>Clostridia</taxon>
        <taxon>Peptostreptococcales</taxon>
        <taxon>Thermotaleaceae</taxon>
        <taxon>Thermotalea</taxon>
    </lineage>
</organism>
<keyword evidence="2" id="KW-1185">Reference proteome</keyword>
<dbReference type="RefSeq" id="WP_068554787.1">
    <property type="nucleotide sequence ID" value="NZ_LOEE01000016.1"/>
</dbReference>
<protein>
    <submittedName>
        <fullName evidence="1">Uncharacterized protein</fullName>
    </submittedName>
</protein>
<dbReference type="AlphaFoldDB" id="A0A140LA09"/>
<dbReference type="Proteomes" id="UP000070456">
    <property type="component" value="Unassembled WGS sequence"/>
</dbReference>
<evidence type="ECO:0000313" key="1">
    <source>
        <dbReference type="EMBL" id="KXG77384.1"/>
    </source>
</evidence>
<gene>
    <name evidence="1" type="ORF">AN619_05100</name>
</gene>
<name>A0A140LA09_9FIRM</name>